<dbReference type="GO" id="GO:0106310">
    <property type="term" value="F:protein serine kinase activity"/>
    <property type="evidence" value="ECO:0007669"/>
    <property type="project" value="RHEA"/>
</dbReference>
<evidence type="ECO:0000256" key="6">
    <source>
        <dbReference type="ARBA" id="ARBA00022840"/>
    </source>
</evidence>
<feature type="compositionally biased region" description="Gly residues" evidence="13">
    <location>
        <begin position="97"/>
        <end position="114"/>
    </location>
</feature>
<evidence type="ECO:0000256" key="3">
    <source>
        <dbReference type="ARBA" id="ARBA00022679"/>
    </source>
</evidence>
<feature type="region of interest" description="Disordered" evidence="13">
    <location>
        <begin position="198"/>
        <end position="228"/>
    </location>
</feature>
<dbReference type="InterPro" id="IPR017240">
    <property type="entry name" value="MAPKKK_Ssk2/Ssk22"/>
</dbReference>
<dbReference type="RefSeq" id="XP_016592076.1">
    <property type="nucleotide sequence ID" value="XM_016732538.1"/>
</dbReference>
<name>A0A0F2MKP3_SPOSC</name>
<gene>
    <name evidence="15" type="ORF">SPSK_05828</name>
</gene>
<dbReference type="FunFam" id="1.10.510.10:FF:000482">
    <property type="entry name" value="MAP kinase kinase kinase"/>
    <property type="match status" value="1"/>
</dbReference>
<feature type="binding site" evidence="12">
    <location>
        <position position="1099"/>
    </location>
    <ligand>
        <name>ATP</name>
        <dbReference type="ChEBI" id="CHEBI:30616"/>
    </ligand>
</feature>
<dbReference type="InterPro" id="IPR008271">
    <property type="entry name" value="Ser/Thr_kinase_AS"/>
</dbReference>
<dbReference type="PIRSF" id="PIRSF037579">
    <property type="entry name" value="MAPKKK_SSK22"/>
    <property type="match status" value="1"/>
</dbReference>
<evidence type="ECO:0000259" key="14">
    <source>
        <dbReference type="PROSITE" id="PS50011"/>
    </source>
</evidence>
<dbReference type="Gene3D" id="1.10.510.10">
    <property type="entry name" value="Transferase(Phosphotransferase) domain 1"/>
    <property type="match status" value="1"/>
</dbReference>
<dbReference type="GO" id="GO:0051403">
    <property type="term" value="P:stress-activated MAPK cascade"/>
    <property type="evidence" value="ECO:0007669"/>
    <property type="project" value="InterPro"/>
</dbReference>
<dbReference type="Proteomes" id="UP000033710">
    <property type="component" value="Unassembled WGS sequence"/>
</dbReference>
<evidence type="ECO:0000256" key="1">
    <source>
        <dbReference type="ARBA" id="ARBA00006529"/>
    </source>
</evidence>
<comment type="catalytic activity">
    <reaction evidence="8">
        <text>L-seryl-[protein] + ATP = O-phospho-L-seryl-[protein] + ADP + H(+)</text>
        <dbReference type="Rhea" id="RHEA:17989"/>
        <dbReference type="Rhea" id="RHEA-COMP:9863"/>
        <dbReference type="Rhea" id="RHEA-COMP:11604"/>
        <dbReference type="ChEBI" id="CHEBI:15378"/>
        <dbReference type="ChEBI" id="CHEBI:29999"/>
        <dbReference type="ChEBI" id="CHEBI:30616"/>
        <dbReference type="ChEBI" id="CHEBI:83421"/>
        <dbReference type="ChEBI" id="CHEBI:456216"/>
        <dbReference type="EC" id="2.7.11.24"/>
    </reaction>
    <physiologicalReaction direction="left-to-right" evidence="8">
        <dbReference type="Rhea" id="RHEA:17990"/>
    </physiologicalReaction>
</comment>
<evidence type="ECO:0000256" key="11">
    <source>
        <dbReference type="PIRNR" id="PIRNR037579"/>
    </source>
</evidence>
<dbReference type="EC" id="2.7.11.-" evidence="11"/>
<dbReference type="InterPro" id="IPR050538">
    <property type="entry name" value="MAP_kinase_kinase_kinase"/>
</dbReference>
<dbReference type="PROSITE" id="PS00107">
    <property type="entry name" value="PROTEIN_KINASE_ATP"/>
    <property type="match status" value="1"/>
</dbReference>
<dbReference type="Pfam" id="PF00069">
    <property type="entry name" value="Pkinase"/>
    <property type="match status" value="1"/>
</dbReference>
<dbReference type="GO" id="GO:0004709">
    <property type="term" value="F:MAP kinase kinase kinase activity"/>
    <property type="evidence" value="ECO:0007669"/>
    <property type="project" value="UniProtKB-UniRule"/>
</dbReference>
<keyword evidence="4 11" id="KW-0547">Nucleotide-binding</keyword>
<evidence type="ECO:0000256" key="12">
    <source>
        <dbReference type="PROSITE-ProRule" id="PRU10141"/>
    </source>
</evidence>
<dbReference type="PROSITE" id="PS00108">
    <property type="entry name" value="PROTEIN_KINASE_ST"/>
    <property type="match status" value="1"/>
</dbReference>
<dbReference type="GO" id="GO:0005524">
    <property type="term" value="F:ATP binding"/>
    <property type="evidence" value="ECO:0007669"/>
    <property type="project" value="UniProtKB-UniRule"/>
</dbReference>
<dbReference type="InterPro" id="IPR011009">
    <property type="entry name" value="Kinase-like_dom_sf"/>
</dbReference>
<feature type="compositionally biased region" description="Basic and acidic residues" evidence="13">
    <location>
        <begin position="13"/>
        <end position="25"/>
    </location>
</feature>
<reference evidence="15 16" key="1">
    <citation type="journal article" date="2014" name="BMC Genomics">
        <title>Comparative genomics of the major fungal agents of human and animal Sporotrichosis: Sporothrix schenckii and Sporothrix brasiliensis.</title>
        <authorList>
            <person name="Teixeira M.M."/>
            <person name="de Almeida L.G."/>
            <person name="Kubitschek-Barreira P."/>
            <person name="Alves F.L."/>
            <person name="Kioshima E.S."/>
            <person name="Abadio A.K."/>
            <person name="Fernandes L."/>
            <person name="Derengowski L.S."/>
            <person name="Ferreira K.S."/>
            <person name="Souza R.C."/>
            <person name="Ruiz J.C."/>
            <person name="de Andrade N.C."/>
            <person name="Paes H.C."/>
            <person name="Nicola A.M."/>
            <person name="Albuquerque P."/>
            <person name="Gerber A.L."/>
            <person name="Martins V.P."/>
            <person name="Peconick L.D."/>
            <person name="Neto A.V."/>
            <person name="Chaucanez C.B."/>
            <person name="Silva P.A."/>
            <person name="Cunha O.L."/>
            <person name="de Oliveira F.F."/>
            <person name="dos Santos T.C."/>
            <person name="Barros A.L."/>
            <person name="Soares M.A."/>
            <person name="de Oliveira L.M."/>
            <person name="Marini M.M."/>
            <person name="Villalobos-Duno H."/>
            <person name="Cunha M.M."/>
            <person name="de Hoog S."/>
            <person name="da Silveira J.F."/>
            <person name="Henrissat B."/>
            <person name="Nino-Vega G.A."/>
            <person name="Cisalpino P.S."/>
            <person name="Mora-Montes H.M."/>
            <person name="Almeida S.R."/>
            <person name="Stajich J.E."/>
            <person name="Lopes-Bezerra L.M."/>
            <person name="Vasconcelos A.T."/>
            <person name="Felipe M.S."/>
        </authorList>
    </citation>
    <scope>NUCLEOTIDE SEQUENCE [LARGE SCALE GENOMIC DNA]</scope>
    <source>
        <strain evidence="15 16">1099-18</strain>
    </source>
</reference>
<dbReference type="GO" id="GO:0004707">
    <property type="term" value="F:MAP kinase activity"/>
    <property type="evidence" value="ECO:0007669"/>
    <property type="project" value="UniProtKB-EC"/>
</dbReference>
<dbReference type="PANTHER" id="PTHR48016:SF32">
    <property type="entry name" value="MITOGEN-ACTIVATED PROTEIN KINASE KINASE KINASE 4"/>
    <property type="match status" value="1"/>
</dbReference>
<dbReference type="KEGG" id="ssck:SPSK_05828"/>
<comment type="function">
    <text evidence="9">Kinase involved in a signal transduction pathway that is activated by changes in the osmolarity of the extracellular environment. Activates the PBS2 MAP kinase kinase by phosphorylation.</text>
</comment>
<dbReference type="InterPro" id="IPR017441">
    <property type="entry name" value="Protein_kinase_ATP_BS"/>
</dbReference>
<dbReference type="SMART" id="SM00220">
    <property type="entry name" value="S_TKc"/>
    <property type="match status" value="1"/>
</dbReference>
<evidence type="ECO:0000313" key="16">
    <source>
        <dbReference type="Proteomes" id="UP000033710"/>
    </source>
</evidence>
<dbReference type="InterPro" id="IPR000719">
    <property type="entry name" value="Prot_kinase_dom"/>
</dbReference>
<dbReference type="CDD" id="cd06626">
    <property type="entry name" value="STKc_MEKK4"/>
    <property type="match status" value="1"/>
</dbReference>
<dbReference type="GO" id="GO:0038066">
    <property type="term" value="P:p38MAPK cascade"/>
    <property type="evidence" value="ECO:0007669"/>
    <property type="project" value="UniProtKB-UniRule"/>
</dbReference>
<comment type="catalytic activity">
    <reaction evidence="7">
        <text>L-threonyl-[protein] + ATP = O-phospho-L-threonyl-[protein] + ADP + H(+)</text>
        <dbReference type="Rhea" id="RHEA:46608"/>
        <dbReference type="Rhea" id="RHEA-COMP:11060"/>
        <dbReference type="Rhea" id="RHEA-COMP:11605"/>
        <dbReference type="ChEBI" id="CHEBI:15378"/>
        <dbReference type="ChEBI" id="CHEBI:30013"/>
        <dbReference type="ChEBI" id="CHEBI:30616"/>
        <dbReference type="ChEBI" id="CHEBI:61977"/>
        <dbReference type="ChEBI" id="CHEBI:456216"/>
        <dbReference type="EC" id="2.7.11.24"/>
    </reaction>
    <physiologicalReaction direction="left-to-right" evidence="7">
        <dbReference type="Rhea" id="RHEA:46609"/>
    </physiologicalReaction>
</comment>
<keyword evidence="6 11" id="KW-0067">ATP-binding</keyword>
<dbReference type="GO" id="GO:0005737">
    <property type="term" value="C:cytoplasm"/>
    <property type="evidence" value="ECO:0007669"/>
    <property type="project" value="InterPro"/>
</dbReference>
<evidence type="ECO:0000256" key="8">
    <source>
        <dbReference type="ARBA" id="ARBA00048130"/>
    </source>
</evidence>
<protein>
    <recommendedName>
        <fullName evidence="11">MAP kinase kinase kinase</fullName>
        <ecNumber evidence="11">2.7.11.-</ecNumber>
    </recommendedName>
</protein>
<comment type="subunit">
    <text evidence="10">Interacts with by SSK1.</text>
</comment>
<feature type="compositionally biased region" description="Low complexity" evidence="13">
    <location>
        <begin position="33"/>
        <end position="58"/>
    </location>
</feature>
<comment type="similarity">
    <text evidence="1 11">Belongs to the protein kinase superfamily. STE Ser/Thr protein kinase family. MAP kinase kinase kinase subfamily.</text>
</comment>
<organism evidence="15 16">
    <name type="scientific">Sporothrix schenckii 1099-18</name>
    <dbReference type="NCBI Taxonomy" id="1397361"/>
    <lineage>
        <taxon>Eukaryota</taxon>
        <taxon>Fungi</taxon>
        <taxon>Dikarya</taxon>
        <taxon>Ascomycota</taxon>
        <taxon>Pezizomycotina</taxon>
        <taxon>Sordariomycetes</taxon>
        <taxon>Sordariomycetidae</taxon>
        <taxon>Ophiostomatales</taxon>
        <taxon>Ophiostomataceae</taxon>
        <taxon>Sporothrix</taxon>
    </lineage>
</organism>
<feature type="domain" description="Protein kinase" evidence="14">
    <location>
        <begin position="1070"/>
        <end position="1346"/>
    </location>
</feature>
<sequence length="1425" mass="159350">MASEASPRVRFAYTDDDRGRLEKPKGYRHQQQPFPSDSSLSPDSPLSATTSPASSSSFGIAGGLSRSHRGSGTMGVTAGIASVMNGNASNISTGASNGSGIGLGNGNGTSGGVSDGYIANASSGGSAWPQRPSGPNRTLSNAYQPQRRPGVQPAFSGINGSETRVPNAKPRQLTSGSTFRAQEREYVKRLREQDYAAGYFDNVNSTDGGYADSDSEGETPSSEGPFDDRYDQEAIMFYNFDDLHPTEEDIRDASNRERLEWHGMLEAVLTGDVVRQEKKRLIGAGEEQSGKTVQKSELWVGIRAKTCGRQITVQRRMIEESRSKVDRMIDDIINFRVEGFSEAGKTAMEQVVDVINKIEKAESLYPTRAAFLAAHKAAATALYEDSCDTIVAWSNTSDTINRELAILRKWVGNDELDFTRSREKSPSGNGLTDESSFLDRLLKEEGLRSLHVHFEEDGKSRRRSMLEGISETILKAKDTLTMRSAEFRTRHLPSHVEDLLTLVSFPARLIEEIVKVRLAYAKKMKESAQQNSLMQDQMISQFQVLLNLAIKVKLEYVAISQPELGWELPNWIDESFDQAILDALKYYFKMLNWKLTSNRNTFKEAELLFQEWEFANEIGSHLYHGDVEVAEQFSSLTFKAFNRLSQTFDKELQRRPKESISDMSKRYKQVLDSVRVRQRMLQRFSRRLSDNYENACDFSIAMTEENMELFFDRLVDSGHFQVYTHSLEREGVILVASPSLQNRHEEIQSLMGRTSYEQVVEDPTDPYVLVIRPEGNPTWYGQRVALTVREEPLDLKTGHLRLIAGGSQGRLVLARKAFLENADVHLDLVVEQRSNLKKVNAKMTEIRRMAYKLSNTFMDSVEKIQHQTRGDNCQDLIQMCFVFATEFGQRSMLYMDSNRRQMHNIKLTKLALDWVNFICEDCVTSDRRTFRWAVLALEFAMGMTRGRHILGLTEAEYEQLRDRVSGCMSLLISHFDIMGARSSVAAQAERQRLEASANSKRPDKNRFLSDAEASAYVEEHRMEELNQIDEVRKSILEQRSSLGRVLEASNEVDRSLAYLSSTATNFTMRWQQGYFVGGGTFGNVYAAMNLDNGQLMAVKEIRLQDPKLIPTIATQIKDEMRVLESLDHPNVVSYYGIEVHRDRVYIFMEFCSGGSLASLLEHGRIEDEQVVQVYALQLLEGLAYLHEIKIAHRDIKPENILLDHNGIIKYVDFGAAKVIARHGRTMNNLDPTMAMGAMSKPANRSMTGTPMYMSPEVIKGETPDHFGAIDVWSLGCVILEMATGRRPWGNLDNEWAIMYNIAQGNPPQLPTTDQLSPEGIDFLKCCFRRDSGKRSTAVDLLQHEWIMGIRNRVVEPSTPSDISNVSNSAAVSLSSLPTVNGGNTAQEAALTAAAATAAAATAAATALVAGETTPPTPSPPPPPGC</sequence>
<evidence type="ECO:0000256" key="9">
    <source>
        <dbReference type="ARBA" id="ARBA00056158"/>
    </source>
</evidence>
<reference evidence="15 16" key="2">
    <citation type="journal article" date="2015" name="Eukaryot. Cell">
        <title>Asexual propagation of a virulent clone complex in a human and feline outbreak of sporotrichosis.</title>
        <authorList>
            <person name="Teixeira Mde M."/>
            <person name="Rodrigues A.M."/>
            <person name="Tsui C.K."/>
            <person name="de Almeida L.G."/>
            <person name="Van Diepeningen A.D."/>
            <person name="van den Ende B.G."/>
            <person name="Fernandes G.F."/>
            <person name="Kano R."/>
            <person name="Hamelin R.C."/>
            <person name="Lopes-Bezerra L.M."/>
            <person name="Vasconcelos A.T."/>
            <person name="de Hoog S."/>
            <person name="de Camargo Z.P."/>
            <person name="Felipe M.S."/>
        </authorList>
    </citation>
    <scope>NUCLEOTIDE SEQUENCE [LARGE SCALE GENOMIC DNA]</scope>
    <source>
        <strain evidence="15 16">1099-18</strain>
    </source>
</reference>
<dbReference type="PANTHER" id="PTHR48016">
    <property type="entry name" value="MAP KINASE KINASE KINASE SSK2-RELATED-RELATED"/>
    <property type="match status" value="1"/>
</dbReference>
<dbReference type="SUPFAM" id="SSF56112">
    <property type="entry name" value="Protein kinase-like (PK-like)"/>
    <property type="match status" value="1"/>
</dbReference>
<dbReference type="OrthoDB" id="1043025at2759"/>
<evidence type="ECO:0000313" key="15">
    <source>
        <dbReference type="EMBL" id="KJR89400.1"/>
    </source>
</evidence>
<feature type="compositionally biased region" description="Polar residues" evidence="13">
    <location>
        <begin position="133"/>
        <end position="144"/>
    </location>
</feature>
<feature type="compositionally biased region" description="Polar residues" evidence="13">
    <location>
        <begin position="84"/>
        <end position="93"/>
    </location>
</feature>
<keyword evidence="5 11" id="KW-0418">Kinase</keyword>
<keyword evidence="3 11" id="KW-0808">Transferase</keyword>
<evidence type="ECO:0000256" key="7">
    <source>
        <dbReference type="ARBA" id="ARBA00047919"/>
    </source>
</evidence>
<comment type="caution">
    <text evidence="15">The sequence shown here is derived from an EMBL/GenBank/DDBJ whole genome shotgun (WGS) entry which is preliminary data.</text>
</comment>
<dbReference type="EMBL" id="AXCR01000001">
    <property type="protein sequence ID" value="KJR89400.1"/>
    <property type="molecule type" value="Genomic_DNA"/>
</dbReference>
<evidence type="ECO:0000256" key="13">
    <source>
        <dbReference type="SAM" id="MobiDB-lite"/>
    </source>
</evidence>
<evidence type="ECO:0000256" key="5">
    <source>
        <dbReference type="ARBA" id="ARBA00022777"/>
    </source>
</evidence>
<evidence type="ECO:0000256" key="2">
    <source>
        <dbReference type="ARBA" id="ARBA00022527"/>
    </source>
</evidence>
<feature type="region of interest" description="Disordered" evidence="13">
    <location>
        <begin position="1"/>
        <end position="180"/>
    </location>
</feature>
<proteinExistence type="inferred from homology"/>
<evidence type="ECO:0000256" key="10">
    <source>
        <dbReference type="ARBA" id="ARBA00065095"/>
    </source>
</evidence>
<dbReference type="VEuPathDB" id="FungiDB:SPSK_05828"/>
<dbReference type="PROSITE" id="PS50011">
    <property type="entry name" value="PROTEIN_KINASE_DOM"/>
    <property type="match status" value="1"/>
</dbReference>
<accession>A0A0F2MKP3</accession>
<dbReference type="GeneID" id="27667815"/>
<evidence type="ECO:0000256" key="4">
    <source>
        <dbReference type="ARBA" id="ARBA00022741"/>
    </source>
</evidence>
<keyword evidence="2 11" id="KW-0723">Serine/threonine-protein kinase</keyword>